<dbReference type="EMBL" id="JARYZI010000001">
    <property type="protein sequence ID" value="MDH8676665.1"/>
    <property type="molecule type" value="Genomic_DNA"/>
</dbReference>
<keyword evidence="1" id="KW-0175">Coiled coil</keyword>
<name>A0ABT6N8C0_9FIRM</name>
<evidence type="ECO:0000313" key="2">
    <source>
        <dbReference type="EMBL" id="MDH8676665.1"/>
    </source>
</evidence>
<organism evidence="2 3">
    <name type="scientific">Fusibacter bizertensis</name>
    <dbReference type="NCBI Taxonomy" id="1488331"/>
    <lineage>
        <taxon>Bacteria</taxon>
        <taxon>Bacillati</taxon>
        <taxon>Bacillota</taxon>
        <taxon>Clostridia</taxon>
        <taxon>Eubacteriales</taxon>
        <taxon>Eubacteriales Family XII. Incertae Sedis</taxon>
        <taxon>Fusibacter</taxon>
    </lineage>
</organism>
<evidence type="ECO:0000256" key="1">
    <source>
        <dbReference type="SAM" id="Coils"/>
    </source>
</evidence>
<proteinExistence type="predicted"/>
<accession>A0ABT6N8C0</accession>
<comment type="caution">
    <text evidence="2">The sequence shown here is derived from an EMBL/GenBank/DDBJ whole genome shotgun (WGS) entry which is preliminary data.</text>
</comment>
<evidence type="ECO:0000313" key="3">
    <source>
        <dbReference type="Proteomes" id="UP001158045"/>
    </source>
</evidence>
<dbReference type="RefSeq" id="WP_281092463.1">
    <property type="nucleotide sequence ID" value="NZ_JARYZI010000001.1"/>
</dbReference>
<feature type="coiled-coil region" evidence="1">
    <location>
        <begin position="72"/>
        <end position="139"/>
    </location>
</feature>
<gene>
    <name evidence="2" type="ORF">QE109_00830</name>
</gene>
<dbReference type="Proteomes" id="UP001158045">
    <property type="component" value="Unassembled WGS sequence"/>
</dbReference>
<sequence length="180" mass="20898">MSGNNKQELELRVLELLEEFEDKLEASPTVPLTGKILVDRQELLSIIKDINMLLPDEYQQVRFIKSQKVQIIEEATSLADELVNNARHEELRIIETAKAQETEILIDATNRAKELINEHEIMRHARAKAQELIHEAENRAEGIRSGSYEYAEEVMKRVELNISKILYTIKENIDELDEFK</sequence>
<protein>
    <recommendedName>
        <fullName evidence="4">ATPase</fullName>
    </recommendedName>
</protein>
<keyword evidence="3" id="KW-1185">Reference proteome</keyword>
<evidence type="ECO:0008006" key="4">
    <source>
        <dbReference type="Google" id="ProtNLM"/>
    </source>
</evidence>
<reference evidence="2 3" key="1">
    <citation type="submission" date="2023-04" db="EMBL/GenBank/DDBJ databases">
        <title>Fusibacter bizertensis strain WBS, isolated from littoral bottom sediments of the Arctic seas - biochemical and genomic analysis.</title>
        <authorList>
            <person name="Brioukhanov A.L."/>
        </authorList>
    </citation>
    <scope>NUCLEOTIDE SEQUENCE [LARGE SCALE GENOMIC DNA]</scope>
    <source>
        <strain evidence="2 3">WBS</strain>
    </source>
</reference>